<dbReference type="AlphaFoldDB" id="A0A6J4P3A6"/>
<dbReference type="Pfam" id="PF03176">
    <property type="entry name" value="MMPL"/>
    <property type="match status" value="2"/>
</dbReference>
<feature type="transmembrane region" description="Helical" evidence="7">
    <location>
        <begin position="596"/>
        <end position="614"/>
    </location>
</feature>
<evidence type="ECO:0000256" key="3">
    <source>
        <dbReference type="ARBA" id="ARBA00022475"/>
    </source>
</evidence>
<dbReference type="InterPro" id="IPR004869">
    <property type="entry name" value="MMPL_dom"/>
</dbReference>
<protein>
    <submittedName>
        <fullName evidence="9">Putative membrane protein</fullName>
    </submittedName>
</protein>
<evidence type="ECO:0000256" key="7">
    <source>
        <dbReference type="SAM" id="Phobius"/>
    </source>
</evidence>
<feature type="domain" description="SSD" evidence="8">
    <location>
        <begin position="224"/>
        <end position="356"/>
    </location>
</feature>
<gene>
    <name evidence="9" type="ORF">AVDCRST_MAG60-2313</name>
</gene>
<dbReference type="InterPro" id="IPR000731">
    <property type="entry name" value="SSD"/>
</dbReference>
<dbReference type="SUPFAM" id="SSF82866">
    <property type="entry name" value="Multidrug efflux transporter AcrB transmembrane domain"/>
    <property type="match status" value="2"/>
</dbReference>
<dbReference type="EMBL" id="CADCUN010000249">
    <property type="protein sequence ID" value="CAA9404966.1"/>
    <property type="molecule type" value="Genomic_DNA"/>
</dbReference>
<feature type="transmembrane region" description="Helical" evidence="7">
    <location>
        <begin position="663"/>
        <end position="684"/>
    </location>
</feature>
<dbReference type="Gene3D" id="1.20.1640.10">
    <property type="entry name" value="Multidrug efflux transporter AcrB transmembrane domain"/>
    <property type="match status" value="2"/>
</dbReference>
<dbReference type="PANTHER" id="PTHR33406:SF6">
    <property type="entry name" value="MEMBRANE PROTEIN YDGH-RELATED"/>
    <property type="match status" value="1"/>
</dbReference>
<feature type="transmembrane region" description="Helical" evidence="7">
    <location>
        <begin position="335"/>
        <end position="356"/>
    </location>
</feature>
<evidence type="ECO:0000256" key="4">
    <source>
        <dbReference type="ARBA" id="ARBA00022692"/>
    </source>
</evidence>
<evidence type="ECO:0000256" key="2">
    <source>
        <dbReference type="ARBA" id="ARBA00010157"/>
    </source>
</evidence>
<feature type="transmembrane region" description="Helical" evidence="7">
    <location>
        <begin position="538"/>
        <end position="556"/>
    </location>
</feature>
<feature type="transmembrane region" description="Helical" evidence="7">
    <location>
        <begin position="394"/>
        <end position="412"/>
    </location>
</feature>
<evidence type="ECO:0000256" key="6">
    <source>
        <dbReference type="ARBA" id="ARBA00023136"/>
    </source>
</evidence>
<evidence type="ECO:0000256" key="5">
    <source>
        <dbReference type="ARBA" id="ARBA00022989"/>
    </source>
</evidence>
<keyword evidence="3" id="KW-1003">Cell membrane</keyword>
<dbReference type="PROSITE" id="PS50156">
    <property type="entry name" value="SSD"/>
    <property type="match status" value="1"/>
</dbReference>
<feature type="transmembrane region" description="Helical" evidence="7">
    <location>
        <begin position="259"/>
        <end position="281"/>
    </location>
</feature>
<feature type="transmembrane region" description="Helical" evidence="7">
    <location>
        <begin position="195"/>
        <end position="217"/>
    </location>
</feature>
<comment type="subcellular location">
    <subcellularLocation>
        <location evidence="1">Cell membrane</location>
        <topology evidence="1">Multi-pass membrane protein</topology>
    </subcellularLocation>
</comment>
<feature type="transmembrane region" description="Helical" evidence="7">
    <location>
        <begin position="302"/>
        <end position="323"/>
    </location>
</feature>
<name>A0A6J4P3A6_9ACTN</name>
<reference evidence="9" key="1">
    <citation type="submission" date="2020-02" db="EMBL/GenBank/DDBJ databases">
        <authorList>
            <person name="Meier V. D."/>
        </authorList>
    </citation>
    <scope>NUCLEOTIDE SEQUENCE</scope>
    <source>
        <strain evidence="9">AVDCRST_MAG60</strain>
    </source>
</reference>
<keyword evidence="6 7" id="KW-0472">Membrane</keyword>
<dbReference type="GO" id="GO:0005886">
    <property type="term" value="C:plasma membrane"/>
    <property type="evidence" value="ECO:0007669"/>
    <property type="project" value="UniProtKB-SubCell"/>
</dbReference>
<feature type="transmembrane region" description="Helical" evidence="7">
    <location>
        <begin position="25"/>
        <end position="45"/>
    </location>
</feature>
<organism evidence="9">
    <name type="scientific">uncultured Nocardioides sp</name>
    <dbReference type="NCBI Taxonomy" id="198441"/>
    <lineage>
        <taxon>Bacteria</taxon>
        <taxon>Bacillati</taxon>
        <taxon>Actinomycetota</taxon>
        <taxon>Actinomycetes</taxon>
        <taxon>Propionibacteriales</taxon>
        <taxon>Nocardioidaceae</taxon>
        <taxon>Nocardioides</taxon>
        <taxon>environmental samples</taxon>
    </lineage>
</organism>
<sequence length="726" mass="76392">MRDVGAIRFTCPMNRQLAGTLTGRVTKWIVLAVWLVVAIGGAMGFTKLADVLNNEASSWLPESAESTRALEKLGAFQDVNAIPTLVVYERAGGLTEADLTAIEEQATEIATLDGVAEPAEGRPAVISPTMAEQAGFPAVSEDREVAQTQVTFNFGKDGWNALPDAADELRDVAQIDGVDVYIAGMGGQAADAAEAFGGIDTTLLFATLAVVIVILLFTYRSPVLWILPIACAIIALFTAGGLVYVLARYADLTVNGQSQAILTILVIGAGTDYALLLVARYREELRRHEDRHEAMGYALHRAAPAIFASAATVVLGMLCLLLAEMNSTAGLGPVAAIGIAVTLLVMVTLLPALLVITGRWIFWPRRPAFGSPEPTQSGLWAKVGRAIVPRPRRVWVGTSLILAACCLGLVTLDTNGLATEDQYTKEFESITGQQVLVDHGLLDQSNTVAVVADAEKSDAVAAAMTGIEGVAEPKAPMTQDGVAFIEAAISSDPSSPAAFEAVEAVREAVHDVDGADALVGGSSALYLDTKEAANADNVLIIPIILLVVFLILVALLRSILAPVILIATVVLSFGAALGISALLFEYVFGFTGSDPGFPLFSFVFLVALGIDYNIFLMTRVREETMHHGTRKGSLVALTSTGGVITSAGLVLAATFLVLGTIPVVFLAQLGVAVALGVILDTMIVRSVLVTAINMDLGGKIWWPSKIDSDDPPLTVAEAGQPLEVVH</sequence>
<dbReference type="InterPro" id="IPR050545">
    <property type="entry name" value="Mycobact_MmpL"/>
</dbReference>
<accession>A0A6J4P3A6</accession>
<evidence type="ECO:0000256" key="1">
    <source>
        <dbReference type="ARBA" id="ARBA00004651"/>
    </source>
</evidence>
<evidence type="ECO:0000259" key="8">
    <source>
        <dbReference type="PROSITE" id="PS50156"/>
    </source>
</evidence>
<dbReference type="PANTHER" id="PTHR33406">
    <property type="entry name" value="MEMBRANE PROTEIN MJ1562-RELATED"/>
    <property type="match status" value="1"/>
</dbReference>
<keyword evidence="4 7" id="KW-0812">Transmembrane</keyword>
<feature type="transmembrane region" description="Helical" evidence="7">
    <location>
        <begin position="563"/>
        <end position="584"/>
    </location>
</feature>
<comment type="similarity">
    <text evidence="2">Belongs to the resistance-nodulation-cell division (RND) (TC 2.A.6) family. MmpL subfamily.</text>
</comment>
<feature type="transmembrane region" description="Helical" evidence="7">
    <location>
        <begin position="224"/>
        <end position="247"/>
    </location>
</feature>
<evidence type="ECO:0000313" key="9">
    <source>
        <dbReference type="EMBL" id="CAA9404966.1"/>
    </source>
</evidence>
<keyword evidence="5 7" id="KW-1133">Transmembrane helix</keyword>
<feature type="transmembrane region" description="Helical" evidence="7">
    <location>
        <begin position="634"/>
        <end position="657"/>
    </location>
</feature>
<proteinExistence type="inferred from homology"/>